<dbReference type="AlphaFoldDB" id="A0AAW9QZ90"/>
<proteinExistence type="predicted"/>
<reference evidence="1 2" key="1">
    <citation type="submission" date="2024-01" db="EMBL/GenBank/DDBJ databases">
        <title>Genomic insights into the taxonomy and metabolism of the cyanobacterium Pannus brasiliensis CCIBt3594.</title>
        <authorList>
            <person name="Machado M."/>
            <person name="Botero N.B."/>
            <person name="Andreote A.P.D."/>
            <person name="Feitosa A.M.T."/>
            <person name="Popin R."/>
            <person name="Sivonen K."/>
            <person name="Fiore M.F."/>
        </authorList>
    </citation>
    <scope>NUCLEOTIDE SEQUENCE [LARGE SCALE GENOMIC DNA]</scope>
    <source>
        <strain evidence="1 2">CCIBt3594</strain>
    </source>
</reference>
<name>A0AAW9QZ90_9CHRO</name>
<organism evidence="1 2">
    <name type="scientific">Pannus brasiliensis CCIBt3594</name>
    <dbReference type="NCBI Taxonomy" id="1427578"/>
    <lineage>
        <taxon>Bacteria</taxon>
        <taxon>Bacillati</taxon>
        <taxon>Cyanobacteriota</taxon>
        <taxon>Cyanophyceae</taxon>
        <taxon>Oscillatoriophycideae</taxon>
        <taxon>Chroococcales</taxon>
        <taxon>Microcystaceae</taxon>
        <taxon>Pannus</taxon>
    </lineage>
</organism>
<sequence>MTRQPHDRFAKNYLEELLSPLGTVEISKEVADATRQIDIFFSPNPNLGEISDELGILGRIASSSALLEPYRNPPTRSETRDCILKLFTVFAGTRRQARRENTTWNEEDLPRLWILAPSTTVALLESFGARLEVERWCEGIYFFPVAYRTAIVAIDRLPVLPETLWLRLLGRGATQIQAVRELQPFSFR</sequence>
<keyword evidence="2" id="KW-1185">Reference proteome</keyword>
<gene>
    <name evidence="1" type="ORF">V0288_18475</name>
</gene>
<accession>A0AAW9QZ90</accession>
<dbReference type="EMBL" id="JBAFSM010000041">
    <property type="protein sequence ID" value="MEG3439118.1"/>
    <property type="molecule type" value="Genomic_DNA"/>
</dbReference>
<comment type="caution">
    <text evidence="1">The sequence shown here is derived from an EMBL/GenBank/DDBJ whole genome shotgun (WGS) entry which is preliminary data.</text>
</comment>
<evidence type="ECO:0000313" key="2">
    <source>
        <dbReference type="Proteomes" id="UP001328733"/>
    </source>
</evidence>
<protein>
    <submittedName>
        <fullName evidence="1">Uncharacterized protein</fullName>
    </submittedName>
</protein>
<dbReference type="Proteomes" id="UP001328733">
    <property type="component" value="Unassembled WGS sequence"/>
</dbReference>
<evidence type="ECO:0000313" key="1">
    <source>
        <dbReference type="EMBL" id="MEG3439118.1"/>
    </source>
</evidence>